<evidence type="ECO:0000313" key="4">
    <source>
        <dbReference type="Proteomes" id="UP000234752"/>
    </source>
</evidence>
<keyword evidence="4" id="KW-1185">Reference proteome</keyword>
<dbReference type="KEGG" id="ncb:C0V82_08435"/>
<organism evidence="3 4">
    <name type="scientific">Niveispirillum cyanobacteriorum</name>
    <dbReference type="NCBI Taxonomy" id="1612173"/>
    <lineage>
        <taxon>Bacteria</taxon>
        <taxon>Pseudomonadati</taxon>
        <taxon>Pseudomonadota</taxon>
        <taxon>Alphaproteobacteria</taxon>
        <taxon>Rhodospirillales</taxon>
        <taxon>Azospirillaceae</taxon>
        <taxon>Niveispirillum</taxon>
    </lineage>
</organism>
<gene>
    <name evidence="3" type="ORF">C0V82_08435</name>
</gene>
<proteinExistence type="predicted"/>
<dbReference type="GO" id="GO:0016747">
    <property type="term" value="F:acyltransferase activity, transferring groups other than amino-acyl groups"/>
    <property type="evidence" value="ECO:0007669"/>
    <property type="project" value="InterPro"/>
</dbReference>
<dbReference type="PANTHER" id="PTHR43420:SF44">
    <property type="entry name" value="ACETYLTRANSFERASE YPEA"/>
    <property type="match status" value="1"/>
</dbReference>
<dbReference type="Pfam" id="PF00583">
    <property type="entry name" value="Acetyltransf_1"/>
    <property type="match status" value="1"/>
</dbReference>
<dbReference type="Proteomes" id="UP000234752">
    <property type="component" value="Chromosome eg_1"/>
</dbReference>
<name>A0A2K9NAV2_9PROT</name>
<reference evidence="3 4" key="1">
    <citation type="submission" date="2017-12" db="EMBL/GenBank/DDBJ databases">
        <title>Genomes of bacteria within cyanobacterial aggregates.</title>
        <authorList>
            <person name="Cai H."/>
        </authorList>
    </citation>
    <scope>NUCLEOTIDE SEQUENCE [LARGE SCALE GENOMIC DNA]</scope>
    <source>
        <strain evidence="3 4">TH16</strain>
    </source>
</reference>
<keyword evidence="1 3" id="KW-0808">Transferase</keyword>
<dbReference type="SUPFAM" id="SSF55729">
    <property type="entry name" value="Acyl-CoA N-acyltransferases (Nat)"/>
    <property type="match status" value="1"/>
</dbReference>
<evidence type="ECO:0000313" key="3">
    <source>
        <dbReference type="EMBL" id="AUN30258.1"/>
    </source>
</evidence>
<evidence type="ECO:0000256" key="1">
    <source>
        <dbReference type="ARBA" id="ARBA00022679"/>
    </source>
</evidence>
<accession>A0A2K9NAV2</accession>
<dbReference type="RefSeq" id="WP_102111956.1">
    <property type="nucleotide sequence ID" value="NZ_BMGN01000002.1"/>
</dbReference>
<dbReference type="OrthoDB" id="9804026at2"/>
<dbReference type="EMBL" id="CP025611">
    <property type="protein sequence ID" value="AUN30258.1"/>
    <property type="molecule type" value="Genomic_DNA"/>
</dbReference>
<keyword evidence="2" id="KW-0012">Acyltransferase</keyword>
<dbReference type="InterPro" id="IPR050680">
    <property type="entry name" value="YpeA/RimI_acetyltransf"/>
</dbReference>
<dbReference type="InterPro" id="IPR016181">
    <property type="entry name" value="Acyl_CoA_acyltransferase"/>
</dbReference>
<sequence>MAAMVEIIPAAPAHADVMAALHAMAFADPALSGPAWDAPAFAGFLATPGIMGFILMEDGEPCALSLWRQVLDEGELLTIGTDPAARGRGHGATLLRHGLAHLRANGVARVFLEVAVTNTAAQSLYASQGFTNAGRRRGYYQHAGLSIDANVMATDLT</sequence>
<dbReference type="InterPro" id="IPR000182">
    <property type="entry name" value="GNAT_dom"/>
</dbReference>
<dbReference type="Gene3D" id="3.40.630.30">
    <property type="match status" value="1"/>
</dbReference>
<dbReference type="PROSITE" id="PS51186">
    <property type="entry name" value="GNAT"/>
    <property type="match status" value="1"/>
</dbReference>
<protein>
    <submittedName>
        <fullName evidence="3">Ribosomal-protein-alanine acetyltransferase</fullName>
    </submittedName>
</protein>
<dbReference type="CDD" id="cd04301">
    <property type="entry name" value="NAT_SF"/>
    <property type="match status" value="1"/>
</dbReference>
<evidence type="ECO:0000256" key="2">
    <source>
        <dbReference type="ARBA" id="ARBA00023315"/>
    </source>
</evidence>
<dbReference type="AlphaFoldDB" id="A0A2K9NAV2"/>
<dbReference type="PANTHER" id="PTHR43420">
    <property type="entry name" value="ACETYLTRANSFERASE"/>
    <property type="match status" value="1"/>
</dbReference>